<keyword evidence="2" id="KW-0964">Secreted</keyword>
<sequence>MKKVPFAVVSSALAVSMLLSAPAALAEENHAQHKHVLEGEIDRALDTDGDGLKDYFEQTISHAERADTDGDGISDAQEDADGDGLSNIAEQSRGLNPTTADSDGDSLTDYQEVYKYHTDPAVFDTDGDNLSDGTEVLYYALDPNRADPNVPRSWNIPDNAVGVTGTMTGLGDIPTKLTVRQSPVLLVQDLQAAASFDLESLDRTAAFNIKVSYQDTGAEDLRLFRYNAKQASLEPVQKQHKDPQTNTISAEFTDGGSFVVLPMSEWKKTEQPAKSSYKGKYKKFTGKAKLAGLPGVEIDGAAVDTNGVFEISRNVTNADGTTQTLKAKYQVQELQQSDEGTFLTASSVSTESGLQPTILVHGFYGSSTTWGFNQKWSNGGATPSAQSAIASYETFTGKTYASGTASTYGNIDVQFITSVSDSAELGPVLDVNKGYTRNVDLFNFEYHSDGHVSNGAQQLKNFIAGLRSRGLIGTYDYPNLLAHSKGGLISRYLIENLSGSWDIDRLVTLGTPHFGSDLSTFGDMDRDDSDLWLSNNNDPYCNTFTNSHPYTTYYAFGAWKAGASDLNATSPSQRGVWTVGQLSGSYDTDVRNRFANAGRSISWFSYADIGDTVVNIDSAMGSDQEPDYDGTLPKVSIYKRWYVFHETYGDHSGMRKYSTVQNLVTDVLKGFY</sequence>
<evidence type="ECO:0000256" key="1">
    <source>
        <dbReference type="ARBA" id="ARBA00004613"/>
    </source>
</evidence>
<dbReference type="OrthoDB" id="503948at2"/>
<dbReference type="Proteomes" id="UP000195437">
    <property type="component" value="Chromosome"/>
</dbReference>
<accession>A0A1Y0IM21</accession>
<dbReference type="GO" id="GO:0005509">
    <property type="term" value="F:calcium ion binding"/>
    <property type="evidence" value="ECO:0007669"/>
    <property type="project" value="InterPro"/>
</dbReference>
<dbReference type="EMBL" id="CP021434">
    <property type="protein sequence ID" value="ARU61561.1"/>
    <property type="molecule type" value="Genomic_DNA"/>
</dbReference>
<dbReference type="RefSeq" id="WP_087456940.1">
    <property type="nucleotide sequence ID" value="NZ_CP021434.1"/>
</dbReference>
<evidence type="ECO:0000256" key="2">
    <source>
        <dbReference type="ARBA" id="ARBA00022525"/>
    </source>
</evidence>
<dbReference type="InterPro" id="IPR029058">
    <property type="entry name" value="AB_hydrolase_fold"/>
</dbReference>
<dbReference type="Gene3D" id="4.10.1080.10">
    <property type="entry name" value="TSP type-3 repeat"/>
    <property type="match status" value="1"/>
</dbReference>
<evidence type="ECO:0000313" key="8">
    <source>
        <dbReference type="Proteomes" id="UP000195437"/>
    </source>
</evidence>
<comment type="subcellular location">
    <subcellularLocation>
        <location evidence="1">Secreted</location>
    </subcellularLocation>
</comment>
<feature type="compositionally biased region" description="Polar residues" evidence="5">
    <location>
        <begin position="88"/>
        <end position="101"/>
    </location>
</feature>
<organism evidence="7 8">
    <name type="scientific">Tumebacillus avium</name>
    <dbReference type="NCBI Taxonomy" id="1903704"/>
    <lineage>
        <taxon>Bacteria</taxon>
        <taxon>Bacillati</taxon>
        <taxon>Bacillota</taxon>
        <taxon>Bacilli</taxon>
        <taxon>Bacillales</taxon>
        <taxon>Alicyclobacillaceae</taxon>
        <taxon>Tumebacillus</taxon>
    </lineage>
</organism>
<dbReference type="InterPro" id="IPR059100">
    <property type="entry name" value="TSP3_bac"/>
</dbReference>
<feature type="chain" id="PRO_5012711085" description="Alpha/beta hydrolase" evidence="6">
    <location>
        <begin position="27"/>
        <end position="672"/>
    </location>
</feature>
<dbReference type="PANTHER" id="PTHR37467:SF1">
    <property type="entry name" value="EXPORTED CALCIUM-BINDING GLYCOPROTEIN"/>
    <property type="match status" value="1"/>
</dbReference>
<gene>
    <name evidence="7" type="ORF">CBW65_11475</name>
</gene>
<feature type="region of interest" description="Disordered" evidence="5">
    <location>
        <begin position="63"/>
        <end position="106"/>
    </location>
</feature>
<name>A0A1Y0IM21_9BACL</name>
<proteinExistence type="predicted"/>
<evidence type="ECO:0000256" key="5">
    <source>
        <dbReference type="SAM" id="MobiDB-lite"/>
    </source>
</evidence>
<feature type="compositionally biased region" description="Acidic residues" evidence="5">
    <location>
        <begin position="69"/>
        <end position="82"/>
    </location>
</feature>
<keyword evidence="3 6" id="KW-0732">Signal</keyword>
<dbReference type="SUPFAM" id="SSF103647">
    <property type="entry name" value="TSP type-3 repeat"/>
    <property type="match status" value="1"/>
</dbReference>
<evidence type="ECO:0000256" key="4">
    <source>
        <dbReference type="ARBA" id="ARBA00022837"/>
    </source>
</evidence>
<feature type="signal peptide" evidence="6">
    <location>
        <begin position="1"/>
        <end position="26"/>
    </location>
</feature>
<evidence type="ECO:0000256" key="6">
    <source>
        <dbReference type="SAM" id="SignalP"/>
    </source>
</evidence>
<dbReference type="InterPro" id="IPR053180">
    <property type="entry name" value="Ca-binding_acidic-repeat"/>
</dbReference>
<protein>
    <recommendedName>
        <fullName evidence="9">Alpha/beta hydrolase</fullName>
    </recommendedName>
</protein>
<keyword evidence="8" id="KW-1185">Reference proteome</keyword>
<dbReference type="AlphaFoldDB" id="A0A1Y0IM21"/>
<evidence type="ECO:0008006" key="9">
    <source>
        <dbReference type="Google" id="ProtNLM"/>
    </source>
</evidence>
<dbReference type="Gene3D" id="3.40.50.1820">
    <property type="entry name" value="alpha/beta hydrolase"/>
    <property type="match status" value="1"/>
</dbReference>
<evidence type="ECO:0000256" key="3">
    <source>
        <dbReference type="ARBA" id="ARBA00022729"/>
    </source>
</evidence>
<dbReference type="SUPFAM" id="SSF53474">
    <property type="entry name" value="alpha/beta-Hydrolases"/>
    <property type="match status" value="1"/>
</dbReference>
<evidence type="ECO:0000313" key="7">
    <source>
        <dbReference type="EMBL" id="ARU61561.1"/>
    </source>
</evidence>
<dbReference type="Pfam" id="PF18884">
    <property type="entry name" value="TSP3_bac"/>
    <property type="match status" value="3"/>
</dbReference>
<dbReference type="PANTHER" id="PTHR37467">
    <property type="entry name" value="EXPORTED CALCIUM-BINDING GLYCOPROTEIN-RELATED"/>
    <property type="match status" value="1"/>
</dbReference>
<dbReference type="KEGG" id="tum:CBW65_11475"/>
<keyword evidence="4" id="KW-0106">Calcium</keyword>
<reference evidence="8" key="1">
    <citation type="submission" date="2017-05" db="EMBL/GenBank/DDBJ databases">
        <authorList>
            <person name="Sung H."/>
        </authorList>
    </citation>
    <scope>NUCLEOTIDE SEQUENCE [LARGE SCALE GENOMIC DNA]</scope>
    <source>
        <strain evidence="8">AR23208</strain>
    </source>
</reference>
<dbReference type="InterPro" id="IPR028974">
    <property type="entry name" value="TSP_type-3_rpt"/>
</dbReference>